<protein>
    <recommendedName>
        <fullName evidence="10">Choline transporter-like protein</fullName>
    </recommendedName>
</protein>
<dbReference type="AlphaFoldDB" id="A0AAD5QA98"/>
<evidence type="ECO:0000313" key="8">
    <source>
        <dbReference type="EMBL" id="KAJ0408595.1"/>
    </source>
</evidence>
<feature type="transmembrane region" description="Helical" evidence="7">
    <location>
        <begin position="475"/>
        <end position="500"/>
    </location>
</feature>
<feature type="transmembrane region" description="Helical" evidence="7">
    <location>
        <begin position="821"/>
        <end position="852"/>
    </location>
</feature>
<feature type="transmembrane region" description="Helical" evidence="7">
    <location>
        <begin position="583"/>
        <end position="609"/>
    </location>
</feature>
<evidence type="ECO:0000256" key="6">
    <source>
        <dbReference type="SAM" id="MobiDB-lite"/>
    </source>
</evidence>
<feature type="transmembrane region" description="Helical" evidence="7">
    <location>
        <begin position="717"/>
        <end position="738"/>
    </location>
</feature>
<feature type="region of interest" description="Disordered" evidence="6">
    <location>
        <begin position="389"/>
        <end position="416"/>
    </location>
</feature>
<dbReference type="PANTHER" id="PTHR12385">
    <property type="entry name" value="CHOLINE TRANSPORTER-LIKE (SLC FAMILY 44)"/>
    <property type="match status" value="1"/>
</dbReference>
<keyword evidence="4 7" id="KW-1133">Transmembrane helix</keyword>
<dbReference type="GO" id="GO:0022857">
    <property type="term" value="F:transmembrane transporter activity"/>
    <property type="evidence" value="ECO:0007669"/>
    <property type="project" value="InterPro"/>
</dbReference>
<reference evidence="8" key="1">
    <citation type="submission" date="2021-12" db="EMBL/GenBank/DDBJ databases">
        <title>Prjna785345.</title>
        <authorList>
            <person name="Rujirawat T."/>
            <person name="Krajaejun T."/>
        </authorList>
    </citation>
    <scope>NUCLEOTIDE SEQUENCE</scope>
    <source>
        <strain evidence="8">Pi057C3</strain>
    </source>
</reference>
<feature type="compositionally biased region" description="Basic and acidic residues" evidence="6">
    <location>
        <begin position="391"/>
        <end position="407"/>
    </location>
</feature>
<evidence type="ECO:0000256" key="2">
    <source>
        <dbReference type="ARBA" id="ARBA00007168"/>
    </source>
</evidence>
<evidence type="ECO:0000256" key="5">
    <source>
        <dbReference type="ARBA" id="ARBA00023136"/>
    </source>
</evidence>
<feature type="transmembrane region" description="Helical" evidence="7">
    <location>
        <begin position="537"/>
        <end position="563"/>
    </location>
</feature>
<dbReference type="InterPro" id="IPR007603">
    <property type="entry name" value="Choline_transptr-like"/>
</dbReference>
<evidence type="ECO:0000256" key="4">
    <source>
        <dbReference type="ARBA" id="ARBA00022989"/>
    </source>
</evidence>
<keyword evidence="3 7" id="KW-0812">Transmembrane</keyword>
<feature type="transmembrane region" description="Helical" evidence="7">
    <location>
        <begin position="425"/>
        <end position="445"/>
    </location>
</feature>
<comment type="caution">
    <text evidence="8">The sequence shown here is derived from an EMBL/GenBank/DDBJ whole genome shotgun (WGS) entry which is preliminary data.</text>
</comment>
<dbReference type="EMBL" id="JAKCXM010000010">
    <property type="protein sequence ID" value="KAJ0408595.1"/>
    <property type="molecule type" value="Genomic_DNA"/>
</dbReference>
<gene>
    <name evidence="8" type="ORF">P43SY_008942</name>
</gene>
<feature type="compositionally biased region" description="Acidic residues" evidence="6">
    <location>
        <begin position="258"/>
        <end position="267"/>
    </location>
</feature>
<evidence type="ECO:0000256" key="1">
    <source>
        <dbReference type="ARBA" id="ARBA00004141"/>
    </source>
</evidence>
<dbReference type="Proteomes" id="UP001209570">
    <property type="component" value="Unassembled WGS sequence"/>
</dbReference>
<dbReference type="GO" id="GO:0016020">
    <property type="term" value="C:membrane"/>
    <property type="evidence" value="ECO:0007669"/>
    <property type="project" value="UniProtKB-SubCell"/>
</dbReference>
<feature type="transmembrane region" description="Helical" evidence="7">
    <location>
        <begin position="683"/>
        <end position="705"/>
    </location>
</feature>
<keyword evidence="5 7" id="KW-0472">Membrane</keyword>
<dbReference type="Pfam" id="PF04515">
    <property type="entry name" value="Choline_transpo"/>
    <property type="match status" value="1"/>
</dbReference>
<organism evidence="8 9">
    <name type="scientific">Pythium insidiosum</name>
    <name type="common">Pythiosis disease agent</name>
    <dbReference type="NCBI Taxonomy" id="114742"/>
    <lineage>
        <taxon>Eukaryota</taxon>
        <taxon>Sar</taxon>
        <taxon>Stramenopiles</taxon>
        <taxon>Oomycota</taxon>
        <taxon>Peronosporomycetes</taxon>
        <taxon>Pythiales</taxon>
        <taxon>Pythiaceae</taxon>
        <taxon>Pythium</taxon>
    </lineage>
</organism>
<evidence type="ECO:0000313" key="9">
    <source>
        <dbReference type="Proteomes" id="UP001209570"/>
    </source>
</evidence>
<feature type="transmembrane region" description="Helical" evidence="7">
    <location>
        <begin position="744"/>
        <end position="760"/>
    </location>
</feature>
<name>A0AAD5QA98_PYTIN</name>
<feature type="region of interest" description="Disordered" evidence="6">
    <location>
        <begin position="207"/>
        <end position="234"/>
    </location>
</feature>
<feature type="transmembrane region" description="Helical" evidence="7">
    <location>
        <begin position="780"/>
        <end position="801"/>
    </location>
</feature>
<sequence>MTALTLRTRDGYVASGSCGLLPSPPLADGCGLARSSLSLFEDALLYLELSVETEELPLLTRMFADYLCAREATIVEFVSFGALMVRVASPVCAPLASCDEEDGAIRAQREAILRTKRLAHSDETLIPVSKAIRAFFSYLARRLVVLSVEQLQAHVTAWFECDDDATIQRLLRASEYRVCFMPVERSDARNERTPSGVSYERVKLPAMPPAPTQLLSTPRRALQPSTTSRAGSLEPTVKRQRRLLETNGVCPSQRSDSEESLWDDMYGDEGSVQTEDDEAKQHGRRRGRVLSVDVCALRSRLAEHLKQYEARQPWKSVFHPGLPLPFVEDDAPDLARRLPRSVMLVMLASNTMDAPLRSARPPDPPVDPLGAERIHKSALILDLDPTSAMAKKKDDKKELTKHADAEAKPTVLPPQSEPQRSCNDVLFAALFLLVFFFTVAIAVVYGKEVLQAPETQDDLDIAKDTIKQAHAKYKYALRISGAIAGGALVMSLVWTVIMLICGKMLIWMSVISICVISVGAGVMSSKFLHDEDKNNAFYWWPVAVSSLFSALVLLYVCCIRRRIAFASANLQVACKAVLSYPVIMFTAILFTMLQIVWALVWCVATYAAVNHPDKINRTEEKPSAGKKFGILVGMLVIFFWGTFVCRNIVMVSTAGTVSSWWHYSTQDRRPLTTTRALARALTLSFGSICFGSLIVSIIQTIRVILRSWQKALQNQGNAVAACLLGCVGCIVGCIQSWVEYFNRFAYAYVGIYGYSFIASGKRAWQLFASKGWSAIANDSLIVNVLLFGKIVVGFVGAAAGWGTVSYGKPEWTSNVENAEVVLGLSGFLIGYSVADVIMTVVDGAVATVFILFAEDPHSLASSHASSHESLHKTWKEIYPTEYESVTKRQDDSV</sequence>
<evidence type="ECO:0008006" key="10">
    <source>
        <dbReference type="Google" id="ProtNLM"/>
    </source>
</evidence>
<proteinExistence type="inferred from homology"/>
<keyword evidence="9" id="KW-1185">Reference proteome</keyword>
<dbReference type="PANTHER" id="PTHR12385:SF4">
    <property type="entry name" value="PROTEIN PNS1"/>
    <property type="match status" value="1"/>
</dbReference>
<comment type="similarity">
    <text evidence="2">Belongs to the CTL (choline transporter-like) family.</text>
</comment>
<evidence type="ECO:0000256" key="7">
    <source>
        <dbReference type="SAM" id="Phobius"/>
    </source>
</evidence>
<feature type="region of interest" description="Disordered" evidence="6">
    <location>
        <begin position="248"/>
        <end position="284"/>
    </location>
</feature>
<evidence type="ECO:0000256" key="3">
    <source>
        <dbReference type="ARBA" id="ARBA00022692"/>
    </source>
</evidence>
<feature type="transmembrane region" description="Helical" evidence="7">
    <location>
        <begin position="506"/>
        <end position="525"/>
    </location>
</feature>
<feature type="transmembrane region" description="Helical" evidence="7">
    <location>
        <begin position="630"/>
        <end position="663"/>
    </location>
</feature>
<comment type="subcellular location">
    <subcellularLocation>
        <location evidence="1">Membrane</location>
        <topology evidence="1">Multi-pass membrane protein</topology>
    </subcellularLocation>
</comment>
<accession>A0AAD5QA98</accession>